<organism evidence="9 10">
    <name type="scientific">Cytospora chrysosperma</name>
    <name type="common">Cytospora canker fungus</name>
    <name type="synonym">Sphaeria chrysosperma</name>
    <dbReference type="NCBI Taxonomy" id="252740"/>
    <lineage>
        <taxon>Eukaryota</taxon>
        <taxon>Fungi</taxon>
        <taxon>Dikarya</taxon>
        <taxon>Ascomycota</taxon>
        <taxon>Pezizomycotina</taxon>
        <taxon>Sordariomycetes</taxon>
        <taxon>Sordariomycetidae</taxon>
        <taxon>Diaporthales</taxon>
        <taxon>Cytosporaceae</taxon>
        <taxon>Cytospora</taxon>
    </lineage>
</organism>
<dbReference type="STRING" id="252740.A0A423W9Y5"/>
<dbReference type="GO" id="GO:0008312">
    <property type="term" value="F:7S RNA binding"/>
    <property type="evidence" value="ECO:0007669"/>
    <property type="project" value="UniProtKB-UniRule"/>
</dbReference>
<evidence type="ECO:0000256" key="7">
    <source>
        <dbReference type="RuleBase" id="RU368100"/>
    </source>
</evidence>
<comment type="subunit">
    <text evidence="7">Component of a fungal signal recognition particle (SRP) complex that consists of a 7SL RNA molecule (scR1) and at least six protein subunits: SRP72, SRP68, SRP54, SEC65, SRP21 and SRP14.</text>
</comment>
<comment type="similarity">
    <text evidence="2 7">Belongs to the SRP14 family.</text>
</comment>
<dbReference type="Proteomes" id="UP000284375">
    <property type="component" value="Unassembled WGS sequence"/>
</dbReference>
<accession>A0A423W9Y5</accession>
<evidence type="ECO:0000313" key="9">
    <source>
        <dbReference type="EMBL" id="ROW00119.1"/>
    </source>
</evidence>
<sequence length="138" mass="14884">MPETHLSHDEFFNKLGELFTTRKGKDHGSVFLTQKRMTHGLDAATTGGDEGDATSSSSPSSPPPSSYPIIVRATNGKSGDDRKAGKKVKLSTVVPSDALDAFYLRYAEICKAGMLALKPRDRSKRKTKGKKKKTTAAA</sequence>
<keyword evidence="6 7" id="KW-0687">Ribonucleoprotein</keyword>
<dbReference type="Pfam" id="PF02290">
    <property type="entry name" value="SRP14"/>
    <property type="match status" value="1"/>
</dbReference>
<keyword evidence="10" id="KW-1185">Reference proteome</keyword>
<keyword evidence="5 7" id="KW-0733">Signal recognition particle</keyword>
<dbReference type="Gene3D" id="3.30.720.10">
    <property type="entry name" value="Signal recognition particle alu RNA binding heterodimer, srp9/1"/>
    <property type="match status" value="1"/>
</dbReference>
<keyword evidence="3 7" id="KW-0963">Cytoplasm</keyword>
<evidence type="ECO:0000313" key="10">
    <source>
        <dbReference type="Proteomes" id="UP000284375"/>
    </source>
</evidence>
<comment type="caution">
    <text evidence="9">The sequence shown here is derived from an EMBL/GenBank/DDBJ whole genome shotgun (WGS) entry which is preliminary data.</text>
</comment>
<dbReference type="GO" id="GO:0006614">
    <property type="term" value="P:SRP-dependent cotranslational protein targeting to membrane"/>
    <property type="evidence" value="ECO:0007669"/>
    <property type="project" value="UniProtKB-UniRule"/>
</dbReference>
<dbReference type="PANTHER" id="PTHR12013">
    <property type="entry name" value="SIGNAL RECOGNITION PARTICLE 14 KD PROTEIN"/>
    <property type="match status" value="1"/>
</dbReference>
<proteinExistence type="inferred from homology"/>
<dbReference type="GO" id="GO:0005786">
    <property type="term" value="C:signal recognition particle, endoplasmic reticulum targeting"/>
    <property type="evidence" value="ECO:0007669"/>
    <property type="project" value="UniProtKB-UniRule"/>
</dbReference>
<evidence type="ECO:0000256" key="2">
    <source>
        <dbReference type="ARBA" id="ARBA00010349"/>
    </source>
</evidence>
<dbReference type="InterPro" id="IPR009018">
    <property type="entry name" value="Signal_recog_particle_SRP9/14"/>
</dbReference>
<dbReference type="SUPFAM" id="SSF54762">
    <property type="entry name" value="Signal recognition particle alu RNA binding heterodimer, SRP9/14"/>
    <property type="match status" value="1"/>
</dbReference>
<name>A0A423W9Y5_CYTCH</name>
<feature type="compositionally biased region" description="Basic residues" evidence="8">
    <location>
        <begin position="121"/>
        <end position="138"/>
    </location>
</feature>
<dbReference type="AlphaFoldDB" id="A0A423W9Y5"/>
<evidence type="ECO:0000256" key="3">
    <source>
        <dbReference type="ARBA" id="ARBA00022490"/>
    </source>
</evidence>
<evidence type="ECO:0000256" key="8">
    <source>
        <dbReference type="SAM" id="MobiDB-lite"/>
    </source>
</evidence>
<dbReference type="InterPro" id="IPR003210">
    <property type="entry name" value="Signal_recog_particle_SRP14"/>
</dbReference>
<evidence type="ECO:0000256" key="5">
    <source>
        <dbReference type="ARBA" id="ARBA00023135"/>
    </source>
</evidence>
<keyword evidence="4 7" id="KW-0694">RNA-binding</keyword>
<feature type="region of interest" description="Disordered" evidence="8">
    <location>
        <begin position="30"/>
        <end position="87"/>
    </location>
</feature>
<dbReference type="OrthoDB" id="19209at2759"/>
<comment type="function">
    <text evidence="7">Component of the signal recognition particle (SRP) complex, a ribonucleoprotein complex that mediates the cotranslational targeting of secretory and membrane proteins to the endoplasmic reticulum (ER).</text>
</comment>
<dbReference type="GO" id="GO:0030942">
    <property type="term" value="F:endoplasmic reticulum signal peptide binding"/>
    <property type="evidence" value="ECO:0007669"/>
    <property type="project" value="UniProtKB-UniRule"/>
</dbReference>
<evidence type="ECO:0000256" key="6">
    <source>
        <dbReference type="ARBA" id="ARBA00023274"/>
    </source>
</evidence>
<reference evidence="9 10" key="1">
    <citation type="submission" date="2015-09" db="EMBL/GenBank/DDBJ databases">
        <title>Host preference determinants of Valsa canker pathogens revealed by comparative genomics.</title>
        <authorList>
            <person name="Yin Z."/>
            <person name="Huang L."/>
        </authorList>
    </citation>
    <scope>NUCLEOTIDE SEQUENCE [LARGE SCALE GENOMIC DNA]</scope>
    <source>
        <strain evidence="9 10">YSFL</strain>
    </source>
</reference>
<gene>
    <name evidence="9" type="ORF">VSDG_03444</name>
</gene>
<evidence type="ECO:0000256" key="4">
    <source>
        <dbReference type="ARBA" id="ARBA00022884"/>
    </source>
</evidence>
<feature type="region of interest" description="Disordered" evidence="8">
    <location>
        <begin position="117"/>
        <end position="138"/>
    </location>
</feature>
<dbReference type="EMBL" id="LJZO01000009">
    <property type="protein sequence ID" value="ROW00119.1"/>
    <property type="molecule type" value="Genomic_DNA"/>
</dbReference>
<protein>
    <recommendedName>
        <fullName evidence="7">Signal recognition particle subunit SRP14</fullName>
    </recommendedName>
    <alternativeName>
        <fullName evidence="7">Signal recognition particle 14 kDa protein</fullName>
    </alternativeName>
</protein>
<evidence type="ECO:0000256" key="1">
    <source>
        <dbReference type="ARBA" id="ARBA00004496"/>
    </source>
</evidence>
<comment type="subcellular location">
    <subcellularLocation>
        <location evidence="1 7">Cytoplasm</location>
    </subcellularLocation>
</comment>